<dbReference type="Pfam" id="PF13302">
    <property type="entry name" value="Acetyltransf_3"/>
    <property type="match status" value="1"/>
</dbReference>
<accession>A0A3A1VL79</accession>
<protein>
    <submittedName>
        <fullName evidence="2">N-acetyltransferase</fullName>
    </submittedName>
</protein>
<proteinExistence type="predicted"/>
<name>A0A3A1VL79_9BACL</name>
<feature type="domain" description="N-acetyltransferase" evidence="1">
    <location>
        <begin position="10"/>
        <end position="166"/>
    </location>
</feature>
<keyword evidence="2" id="KW-0808">Transferase</keyword>
<dbReference type="RefSeq" id="WP_119598105.1">
    <property type="nucleotide sequence ID" value="NZ_QXQA01000002.1"/>
</dbReference>
<dbReference type="InterPro" id="IPR000182">
    <property type="entry name" value="GNAT_dom"/>
</dbReference>
<dbReference type="GO" id="GO:0005737">
    <property type="term" value="C:cytoplasm"/>
    <property type="evidence" value="ECO:0007669"/>
    <property type="project" value="TreeGrafter"/>
</dbReference>
<comment type="caution">
    <text evidence="2">The sequence shown here is derived from an EMBL/GenBank/DDBJ whole genome shotgun (WGS) entry which is preliminary data.</text>
</comment>
<dbReference type="GO" id="GO:0008999">
    <property type="term" value="F:protein-N-terminal-alanine acetyltransferase activity"/>
    <property type="evidence" value="ECO:0007669"/>
    <property type="project" value="TreeGrafter"/>
</dbReference>
<organism evidence="2 3">
    <name type="scientific">Paenibacillus nanensis</name>
    <dbReference type="NCBI Taxonomy" id="393251"/>
    <lineage>
        <taxon>Bacteria</taxon>
        <taxon>Bacillati</taxon>
        <taxon>Bacillota</taxon>
        <taxon>Bacilli</taxon>
        <taxon>Bacillales</taxon>
        <taxon>Paenibacillaceae</taxon>
        <taxon>Paenibacillus</taxon>
    </lineage>
</organism>
<dbReference type="PANTHER" id="PTHR43792:SF9">
    <property type="entry name" value="RIBOSOMAL-PROTEIN-ALANINE ACETYLTRANSFERASE"/>
    <property type="match status" value="1"/>
</dbReference>
<keyword evidence="3" id="KW-1185">Reference proteome</keyword>
<evidence type="ECO:0000313" key="2">
    <source>
        <dbReference type="EMBL" id="RIX59273.1"/>
    </source>
</evidence>
<dbReference type="InterPro" id="IPR051531">
    <property type="entry name" value="N-acetyltransferase"/>
</dbReference>
<dbReference type="SUPFAM" id="SSF55729">
    <property type="entry name" value="Acyl-CoA N-acyltransferases (Nat)"/>
    <property type="match status" value="1"/>
</dbReference>
<dbReference type="AlphaFoldDB" id="A0A3A1VL79"/>
<dbReference type="OrthoDB" id="9785602at2"/>
<dbReference type="Gene3D" id="3.40.630.30">
    <property type="match status" value="1"/>
</dbReference>
<gene>
    <name evidence="2" type="ORF">D3P08_03705</name>
</gene>
<dbReference type="Proteomes" id="UP000266482">
    <property type="component" value="Unassembled WGS sequence"/>
</dbReference>
<dbReference type="PROSITE" id="PS51186">
    <property type="entry name" value="GNAT"/>
    <property type="match status" value="1"/>
</dbReference>
<reference evidence="2 3" key="1">
    <citation type="submission" date="2018-09" db="EMBL/GenBank/DDBJ databases">
        <title>Paenibacillus aracenensis nov. sp. isolated from a cave in southern Spain.</title>
        <authorList>
            <person name="Jurado V."/>
            <person name="Gutierrez-Patricio S."/>
            <person name="Gonzalez-Pimentel J.L."/>
            <person name="Miller A.Z."/>
            <person name="Laiz L."/>
            <person name="Saiz-Jimenez C."/>
        </authorList>
    </citation>
    <scope>NUCLEOTIDE SEQUENCE [LARGE SCALE GENOMIC DNA]</scope>
    <source>
        <strain evidence="2 3">DSM 22867</strain>
    </source>
</reference>
<dbReference type="PANTHER" id="PTHR43792">
    <property type="entry name" value="GNAT FAMILY, PUTATIVE (AFU_ORTHOLOGUE AFUA_3G00765)-RELATED-RELATED"/>
    <property type="match status" value="1"/>
</dbReference>
<evidence type="ECO:0000313" key="3">
    <source>
        <dbReference type="Proteomes" id="UP000266482"/>
    </source>
</evidence>
<evidence type="ECO:0000259" key="1">
    <source>
        <dbReference type="PROSITE" id="PS51186"/>
    </source>
</evidence>
<dbReference type="EMBL" id="QXQA01000002">
    <property type="protein sequence ID" value="RIX59273.1"/>
    <property type="molecule type" value="Genomic_DNA"/>
</dbReference>
<dbReference type="InterPro" id="IPR016181">
    <property type="entry name" value="Acyl_CoA_acyltransferase"/>
</dbReference>
<sequence>MITELHTQRLVLKKMKVSDSASLFEIWSDPEVTKFMNINSFTDERQAVDMIEILDKLSLENKAIRYSIFELASNRIIGSCGFNALDFANAKAEIGYDINKNYWGKGYAPEAIQCLLDYAFNTLQFNRIEAKVEPENIHSIKVLQKLNFTLEGTIQEYEKSKGKLIDLNIYTKLITD</sequence>